<name>A0A451D9F9_9GAMM</name>
<dbReference type="GO" id="GO:0070039">
    <property type="term" value="F:rRNA (guanosine-2'-O-)-methyltransferase activity"/>
    <property type="evidence" value="ECO:0007669"/>
    <property type="project" value="UniProtKB-UniRule"/>
</dbReference>
<evidence type="ECO:0000313" key="9">
    <source>
        <dbReference type="Proteomes" id="UP000294368"/>
    </source>
</evidence>
<dbReference type="SUPFAM" id="SSF55315">
    <property type="entry name" value="L30e-like"/>
    <property type="match status" value="1"/>
</dbReference>
<evidence type="ECO:0000256" key="4">
    <source>
        <dbReference type="ARBA" id="ARBA00022679"/>
    </source>
</evidence>
<reference evidence="8 9" key="1">
    <citation type="submission" date="2019-02" db="EMBL/GenBank/DDBJ databases">
        <authorList>
            <person name="Manzano-Marin A."/>
            <person name="Manzano-Marin A."/>
        </authorList>
    </citation>
    <scope>NUCLEOTIDE SEQUENCE [LARGE SCALE GENOMIC DNA]</scope>
    <source>
        <strain evidence="8 9">ErCikochiana</strain>
    </source>
</reference>
<dbReference type="Gene3D" id="3.40.1280.10">
    <property type="match status" value="1"/>
</dbReference>
<dbReference type="SMART" id="SM00967">
    <property type="entry name" value="SpoU_sub_bind"/>
    <property type="match status" value="1"/>
</dbReference>
<dbReference type="GO" id="GO:0003723">
    <property type="term" value="F:RNA binding"/>
    <property type="evidence" value="ECO:0007669"/>
    <property type="project" value="InterPro"/>
</dbReference>
<dbReference type="InterPro" id="IPR024915">
    <property type="entry name" value="23S_rRNA_MeTrfase_RlmB"/>
</dbReference>
<dbReference type="InterPro" id="IPR029064">
    <property type="entry name" value="Ribosomal_eL30-like_sf"/>
</dbReference>
<evidence type="ECO:0000256" key="5">
    <source>
        <dbReference type="ARBA" id="ARBA00022691"/>
    </source>
</evidence>
<keyword evidence="3 6" id="KW-0489">Methyltransferase</keyword>
<dbReference type="FunFam" id="3.40.1280.10:FF:000008">
    <property type="entry name" value="Group 3 RNA methyltransferase TrmH"/>
    <property type="match status" value="1"/>
</dbReference>
<keyword evidence="1 6" id="KW-0963">Cytoplasm</keyword>
<evidence type="ECO:0000256" key="6">
    <source>
        <dbReference type="HAMAP-Rule" id="MF_01887"/>
    </source>
</evidence>
<dbReference type="Gene3D" id="3.30.1330.30">
    <property type="match status" value="1"/>
</dbReference>
<keyword evidence="2 6" id="KW-0698">rRNA processing</keyword>
<protein>
    <recommendedName>
        <fullName evidence="6">23S rRNA (guanosine-2'-O-)-methyltransferase RlmB</fullName>
        <ecNumber evidence="6">2.1.1.185</ecNumber>
    </recommendedName>
    <alternativeName>
        <fullName evidence="6">23S rRNA (guanosine2251 2'-O)-methyltransferase</fullName>
    </alternativeName>
    <alternativeName>
        <fullName evidence="6">23S rRNA Gm2251 2'-O-methyltransferase</fullName>
    </alternativeName>
</protein>
<dbReference type="AlphaFoldDB" id="A0A451D9F9"/>
<evidence type="ECO:0000256" key="1">
    <source>
        <dbReference type="ARBA" id="ARBA00022490"/>
    </source>
</evidence>
<comment type="similarity">
    <text evidence="6">Belongs to the class IV-like SAM-binding methyltransferase superfamily. RNA methyltransferase TrmH family. RlmB subfamily.</text>
</comment>
<feature type="binding site" evidence="6">
    <location>
        <position position="196"/>
    </location>
    <ligand>
        <name>S-adenosyl-L-methionine</name>
        <dbReference type="ChEBI" id="CHEBI:59789"/>
    </ligand>
</feature>
<dbReference type="NCBIfam" id="TIGR00186">
    <property type="entry name" value="rRNA_methyl_3"/>
    <property type="match status" value="1"/>
</dbReference>
<dbReference type="PANTHER" id="PTHR46429:SF1">
    <property type="entry name" value="23S RRNA (GUANOSINE-2'-O-)-METHYLTRANSFERASE RLMB"/>
    <property type="match status" value="1"/>
</dbReference>
<dbReference type="EC" id="2.1.1.185" evidence="6"/>
<feature type="binding site" evidence="6">
    <location>
        <position position="225"/>
    </location>
    <ligand>
        <name>S-adenosyl-L-methionine</name>
        <dbReference type="ChEBI" id="CHEBI:59789"/>
    </ligand>
</feature>
<dbReference type="InterPro" id="IPR029026">
    <property type="entry name" value="tRNA_m1G_MTases_N"/>
</dbReference>
<comment type="catalytic activity">
    <reaction evidence="6">
        <text>guanosine(2251) in 23S rRNA + S-adenosyl-L-methionine = 2'-O-methylguanosine(2251) in 23S rRNA + S-adenosyl-L-homocysteine + H(+)</text>
        <dbReference type="Rhea" id="RHEA:24140"/>
        <dbReference type="Rhea" id="RHEA-COMP:10239"/>
        <dbReference type="Rhea" id="RHEA-COMP:10241"/>
        <dbReference type="ChEBI" id="CHEBI:15378"/>
        <dbReference type="ChEBI" id="CHEBI:57856"/>
        <dbReference type="ChEBI" id="CHEBI:59789"/>
        <dbReference type="ChEBI" id="CHEBI:74269"/>
        <dbReference type="ChEBI" id="CHEBI:74445"/>
        <dbReference type="EC" id="2.1.1.185"/>
    </reaction>
</comment>
<feature type="domain" description="RNA 2-O ribose methyltransferase substrate binding" evidence="7">
    <location>
        <begin position="4"/>
        <end position="80"/>
    </location>
</feature>
<keyword evidence="5 6" id="KW-0949">S-adenosyl-L-methionine</keyword>
<dbReference type="InterPro" id="IPR001537">
    <property type="entry name" value="SpoU_MeTrfase"/>
</dbReference>
<dbReference type="PANTHER" id="PTHR46429">
    <property type="entry name" value="23S RRNA (GUANOSINE-2'-O-)-METHYLTRANSFERASE RLMB"/>
    <property type="match status" value="1"/>
</dbReference>
<dbReference type="OrthoDB" id="9785673at2"/>
<accession>A0A451D9F9</accession>
<evidence type="ECO:0000313" key="8">
    <source>
        <dbReference type="EMBL" id="VFP82852.1"/>
    </source>
</evidence>
<dbReference type="GO" id="GO:0005829">
    <property type="term" value="C:cytosol"/>
    <property type="evidence" value="ECO:0007669"/>
    <property type="project" value="TreeGrafter"/>
</dbReference>
<comment type="function">
    <text evidence="6">Specifically methylates the ribose of guanosine 2251 in 23S rRNA.</text>
</comment>
<dbReference type="RefSeq" id="WP_157988280.1">
    <property type="nucleotide sequence ID" value="NZ_LR217715.1"/>
</dbReference>
<gene>
    <name evidence="6 8" type="primary">rlmB</name>
    <name evidence="8" type="ORF">ERCIKOCA2762_102</name>
</gene>
<evidence type="ECO:0000256" key="2">
    <source>
        <dbReference type="ARBA" id="ARBA00022552"/>
    </source>
</evidence>
<dbReference type="InterPro" id="IPR013123">
    <property type="entry name" value="SpoU_subst-bd"/>
</dbReference>
<dbReference type="InterPro" id="IPR029028">
    <property type="entry name" value="Alpha/beta_knot_MTases"/>
</dbReference>
<dbReference type="Pfam" id="PF08032">
    <property type="entry name" value="SpoU_sub_bind"/>
    <property type="match status" value="1"/>
</dbReference>
<dbReference type="Proteomes" id="UP000294368">
    <property type="component" value="Chromosome"/>
</dbReference>
<dbReference type="HAMAP" id="MF_01887">
    <property type="entry name" value="23SrRNA_methyltr_B"/>
    <property type="match status" value="1"/>
</dbReference>
<comment type="subunit">
    <text evidence="6">Homodimer.</text>
</comment>
<proteinExistence type="inferred from homology"/>
<keyword evidence="4 6" id="KW-0808">Transferase</keyword>
<dbReference type="Pfam" id="PF00588">
    <property type="entry name" value="SpoU_methylase"/>
    <property type="match status" value="1"/>
</dbReference>
<sequence length="248" mass="27609">MSHILFGIHPIQDMLETSPQRIKTVLVIKGYNNIRLQRILQLIKIHDISINIVHRKKLDDQSDGAVHQGIIAYVQPKQQFQEEHLLILLSKINNPLLLILDGITDPHNLGACIRSAYAAGAHAILLPKNHSAKLNSTVQKVASSSAEHIPLVYVTNLARTIRILKQQNIWIIGTTDKATCTLYQSNMTGPIALIMGAEDKGIRRLTSEHCNELIYIPMHGNVSSLNVSVATGICLYEAVRQRTPMTLK</sequence>
<dbReference type="EMBL" id="LR217715">
    <property type="protein sequence ID" value="VFP82852.1"/>
    <property type="molecule type" value="Genomic_DNA"/>
</dbReference>
<dbReference type="SUPFAM" id="SSF75217">
    <property type="entry name" value="alpha/beta knot"/>
    <property type="match status" value="1"/>
</dbReference>
<evidence type="ECO:0000256" key="3">
    <source>
        <dbReference type="ARBA" id="ARBA00022603"/>
    </source>
</evidence>
<evidence type="ECO:0000259" key="7">
    <source>
        <dbReference type="SMART" id="SM00967"/>
    </source>
</evidence>
<dbReference type="InterPro" id="IPR004441">
    <property type="entry name" value="rRNA_MeTrfase_TrmH"/>
</dbReference>
<dbReference type="CDD" id="cd18103">
    <property type="entry name" value="SpoU-like_RlmB"/>
    <property type="match status" value="1"/>
</dbReference>
<comment type="subcellular location">
    <subcellularLocation>
        <location evidence="6">Cytoplasm</location>
    </subcellularLocation>
</comment>
<feature type="binding site" evidence="6">
    <location>
        <position position="216"/>
    </location>
    <ligand>
        <name>S-adenosyl-L-methionine</name>
        <dbReference type="ChEBI" id="CHEBI:59789"/>
    </ligand>
</feature>
<organism evidence="8 9">
    <name type="scientific">Candidatus Erwinia haradaeae</name>
    <dbReference type="NCBI Taxonomy" id="1922217"/>
    <lineage>
        <taxon>Bacteria</taxon>
        <taxon>Pseudomonadati</taxon>
        <taxon>Pseudomonadota</taxon>
        <taxon>Gammaproteobacteria</taxon>
        <taxon>Enterobacterales</taxon>
        <taxon>Erwiniaceae</taxon>
        <taxon>Erwinia</taxon>
    </lineage>
</organism>